<dbReference type="Gene3D" id="3.40.1260.10">
    <property type="entry name" value="DsrEFH-like"/>
    <property type="match status" value="1"/>
</dbReference>
<keyword evidence="2" id="KW-1185">Reference proteome</keyword>
<comment type="caution">
    <text evidence="1">The sequence shown here is derived from an EMBL/GenBank/DDBJ whole genome shotgun (WGS) entry which is preliminary data.</text>
</comment>
<dbReference type="InterPro" id="IPR003787">
    <property type="entry name" value="Sulphur_relay_DsrE/F-like"/>
</dbReference>
<dbReference type="SUPFAM" id="SSF75169">
    <property type="entry name" value="DsrEFH-like"/>
    <property type="match status" value="1"/>
</dbReference>
<protein>
    <submittedName>
        <fullName evidence="1">Uncharacterized protein</fullName>
    </submittedName>
</protein>
<proteinExistence type="predicted"/>
<accession>A0A6L5XIQ0</accession>
<reference evidence="1 2" key="1">
    <citation type="submission" date="2019-09" db="EMBL/GenBank/DDBJ databases">
        <title>In-depth cultivation of the pig gut microbiome towards novel bacterial diversity and tailored functional studies.</title>
        <authorList>
            <person name="Wylensek D."/>
            <person name="Hitch T.C.A."/>
            <person name="Clavel T."/>
        </authorList>
    </citation>
    <scope>NUCLEOTIDE SEQUENCE [LARGE SCALE GENOMIC DNA]</scope>
    <source>
        <strain evidence="1 2">PG-178-WT-4</strain>
    </source>
</reference>
<dbReference type="Pfam" id="PF02635">
    <property type="entry name" value="DsrE"/>
    <property type="match status" value="1"/>
</dbReference>
<dbReference type="InterPro" id="IPR027396">
    <property type="entry name" value="DsrEFH-like"/>
</dbReference>
<name>A0A6L5XIQ0_9BACT</name>
<evidence type="ECO:0000313" key="2">
    <source>
        <dbReference type="Proteomes" id="UP000477488"/>
    </source>
</evidence>
<dbReference type="PANTHER" id="PTHR37691:SF1">
    <property type="entry name" value="BLR3518 PROTEIN"/>
    <property type="match status" value="1"/>
</dbReference>
<organism evidence="1 2">
    <name type="scientific">Desulfovibrio porci</name>
    <dbReference type="NCBI Taxonomy" id="2605782"/>
    <lineage>
        <taxon>Bacteria</taxon>
        <taxon>Pseudomonadati</taxon>
        <taxon>Thermodesulfobacteriota</taxon>
        <taxon>Desulfovibrionia</taxon>
        <taxon>Desulfovibrionales</taxon>
        <taxon>Desulfovibrionaceae</taxon>
        <taxon>Desulfovibrio</taxon>
    </lineage>
</organism>
<gene>
    <name evidence="1" type="ORF">FYJ44_03390</name>
</gene>
<sequence length="115" mass="12513">MNYDLCLHIDSNDPAMLRLVLKNAANYIKGLPGENFQLAVVANGPAVTLFTNEHADLRELAAPLLAHGVRVMLCANALADNSIDDSRLWQGCTVVPAGLVEVVRLQREGFAYIKP</sequence>
<dbReference type="EMBL" id="VUMH01000002">
    <property type="protein sequence ID" value="MSS27105.1"/>
    <property type="molecule type" value="Genomic_DNA"/>
</dbReference>
<dbReference type="Proteomes" id="UP000477488">
    <property type="component" value="Unassembled WGS sequence"/>
</dbReference>
<dbReference type="PANTHER" id="PTHR37691">
    <property type="entry name" value="BLR3518 PROTEIN"/>
    <property type="match status" value="1"/>
</dbReference>
<dbReference type="AlphaFoldDB" id="A0A6L5XIQ0"/>
<dbReference type="RefSeq" id="WP_154509152.1">
    <property type="nucleotide sequence ID" value="NZ_DBFWWU010000294.1"/>
</dbReference>
<evidence type="ECO:0000313" key="1">
    <source>
        <dbReference type="EMBL" id="MSS27105.1"/>
    </source>
</evidence>